<reference evidence="2 3" key="1">
    <citation type="submission" date="2019-09" db="EMBL/GenBank/DDBJ databases">
        <title>Phylogeny of genus Pseudoclavibacter and closely related genus.</title>
        <authorList>
            <person name="Li Y."/>
        </authorList>
    </citation>
    <scope>NUCLEOTIDE SEQUENCE [LARGE SCALE GENOMIC DNA]</scope>
    <source>
        <strain evidence="2 3">EGI 60007</strain>
    </source>
</reference>
<accession>A0A6H9WSJ6</accession>
<keyword evidence="1" id="KW-0175">Coiled coil</keyword>
<gene>
    <name evidence="2" type="ORF">F8O04_03125</name>
</gene>
<organism evidence="2 3">
    <name type="scientific">Pseudoclavibacter endophyticus</name>
    <dbReference type="NCBI Taxonomy" id="1778590"/>
    <lineage>
        <taxon>Bacteria</taxon>
        <taxon>Bacillati</taxon>
        <taxon>Actinomycetota</taxon>
        <taxon>Actinomycetes</taxon>
        <taxon>Micrococcales</taxon>
        <taxon>Microbacteriaceae</taxon>
        <taxon>Pseudoclavibacter</taxon>
    </lineage>
</organism>
<dbReference type="EMBL" id="WBJY01000001">
    <property type="protein sequence ID" value="KAB1649280.1"/>
    <property type="molecule type" value="Genomic_DNA"/>
</dbReference>
<keyword evidence="3" id="KW-1185">Reference proteome</keyword>
<dbReference type="Proteomes" id="UP000431744">
    <property type="component" value="Unassembled WGS sequence"/>
</dbReference>
<name>A0A6H9WSJ6_9MICO</name>
<evidence type="ECO:0000313" key="2">
    <source>
        <dbReference type="EMBL" id="KAB1649280.1"/>
    </source>
</evidence>
<evidence type="ECO:0000313" key="3">
    <source>
        <dbReference type="Proteomes" id="UP000431744"/>
    </source>
</evidence>
<comment type="caution">
    <text evidence="2">The sequence shown here is derived from an EMBL/GenBank/DDBJ whole genome shotgun (WGS) entry which is preliminary data.</text>
</comment>
<dbReference type="RefSeq" id="WP_158027872.1">
    <property type="nucleotide sequence ID" value="NZ_BMHG01000001.1"/>
</dbReference>
<dbReference type="AlphaFoldDB" id="A0A6H9WSJ6"/>
<dbReference type="OrthoDB" id="9934169at2"/>
<protein>
    <submittedName>
        <fullName evidence="2">Uncharacterized protein</fullName>
    </submittedName>
</protein>
<sequence length="92" mass="10205">MAGNGMKGMVIEEGERVVQQIGVRINMEETRITALQAIIAALQASWHGPDSQMMIERLEQAVQLDQQLIQVLEGKKAQLQKDIQEQEATSSS</sequence>
<proteinExistence type="predicted"/>
<evidence type="ECO:0000256" key="1">
    <source>
        <dbReference type="SAM" id="Coils"/>
    </source>
</evidence>
<feature type="coiled-coil region" evidence="1">
    <location>
        <begin position="55"/>
        <end position="89"/>
    </location>
</feature>